<accession>A0ABS7JA28</accession>
<proteinExistence type="predicted"/>
<dbReference type="RefSeq" id="WP_221560087.1">
    <property type="nucleotide sequence ID" value="NZ_JAIGNO010000013.1"/>
</dbReference>
<dbReference type="EMBL" id="JAIGNO010000013">
    <property type="protein sequence ID" value="MBX7483798.1"/>
    <property type="molecule type" value="Genomic_DNA"/>
</dbReference>
<protein>
    <submittedName>
        <fullName evidence="1">Ester cyclase</fullName>
    </submittedName>
</protein>
<name>A0ABS7JA28_9SPHN</name>
<keyword evidence="2" id="KW-1185">Reference proteome</keyword>
<dbReference type="Pfam" id="PF07366">
    <property type="entry name" value="SnoaL"/>
    <property type="match status" value="1"/>
</dbReference>
<dbReference type="InterPro" id="IPR009959">
    <property type="entry name" value="Cyclase_SnoaL-like"/>
</dbReference>
<comment type="caution">
    <text evidence="1">The sequence shown here is derived from an EMBL/GenBank/DDBJ whole genome shotgun (WGS) entry which is preliminary data.</text>
</comment>
<organism evidence="1 2">
    <name type="scientific">Qipengyuania qiaonensis</name>
    <dbReference type="NCBI Taxonomy" id="2867240"/>
    <lineage>
        <taxon>Bacteria</taxon>
        <taxon>Pseudomonadati</taxon>
        <taxon>Pseudomonadota</taxon>
        <taxon>Alphaproteobacteria</taxon>
        <taxon>Sphingomonadales</taxon>
        <taxon>Erythrobacteraceae</taxon>
        <taxon>Qipengyuania</taxon>
    </lineage>
</organism>
<gene>
    <name evidence="1" type="ORF">K3174_14795</name>
</gene>
<evidence type="ECO:0000313" key="2">
    <source>
        <dbReference type="Proteomes" id="UP000755104"/>
    </source>
</evidence>
<dbReference type="SUPFAM" id="SSF54427">
    <property type="entry name" value="NTF2-like"/>
    <property type="match status" value="1"/>
</dbReference>
<dbReference type="Gene3D" id="3.10.450.50">
    <property type="match status" value="1"/>
</dbReference>
<dbReference type="InterPro" id="IPR032710">
    <property type="entry name" value="NTF2-like_dom_sf"/>
</dbReference>
<reference evidence="1 2" key="1">
    <citation type="submission" date="2021-08" db="EMBL/GenBank/DDBJ databases">
        <title>Comparative Genomics Analysis of the Genus Qipengyuania Reveals Extensive Genetic Diversity and Metabolic Versatility, Including the Description of Fifteen Novel Species.</title>
        <authorList>
            <person name="Liu Y."/>
        </authorList>
    </citation>
    <scope>NUCLEOTIDE SEQUENCE [LARGE SCALE GENOMIC DNA]</scope>
    <source>
        <strain evidence="1 2">6D47A</strain>
    </source>
</reference>
<dbReference type="Proteomes" id="UP000755104">
    <property type="component" value="Unassembled WGS sequence"/>
</dbReference>
<sequence>MTIAVDRSTIERNLAVARRFVEGVLGGTDPEAFGEIVHPEVIVDTGLKPDGPIHGAAEYGTVLGSTFGAAFANGAIEIMDIAALFDGRVIVRFEATADNVGALNGIEPTGMRFTFCELHLMRFEDGKLIENRVGALNPLMYETWQAPAMARTLLAR</sequence>
<evidence type="ECO:0000313" key="1">
    <source>
        <dbReference type="EMBL" id="MBX7483798.1"/>
    </source>
</evidence>